<dbReference type="GO" id="GO:0030151">
    <property type="term" value="F:molybdenum ion binding"/>
    <property type="evidence" value="ECO:0007669"/>
    <property type="project" value="InterPro"/>
</dbReference>
<dbReference type="GO" id="GO:0030170">
    <property type="term" value="F:pyridoxal phosphate binding"/>
    <property type="evidence" value="ECO:0007669"/>
    <property type="project" value="InterPro"/>
</dbReference>
<evidence type="ECO:0000313" key="4">
    <source>
        <dbReference type="Proteomes" id="UP001431783"/>
    </source>
</evidence>
<accession>A0AAW1UNS0</accession>
<dbReference type="GO" id="GO:0003824">
    <property type="term" value="F:catalytic activity"/>
    <property type="evidence" value="ECO:0007669"/>
    <property type="project" value="InterPro"/>
</dbReference>
<organism evidence="3 4">
    <name type="scientific">Henosepilachna vigintioctopunctata</name>
    <dbReference type="NCBI Taxonomy" id="420089"/>
    <lineage>
        <taxon>Eukaryota</taxon>
        <taxon>Metazoa</taxon>
        <taxon>Ecdysozoa</taxon>
        <taxon>Arthropoda</taxon>
        <taxon>Hexapoda</taxon>
        <taxon>Insecta</taxon>
        <taxon>Pterygota</taxon>
        <taxon>Neoptera</taxon>
        <taxon>Endopterygota</taxon>
        <taxon>Coleoptera</taxon>
        <taxon>Polyphaga</taxon>
        <taxon>Cucujiformia</taxon>
        <taxon>Coccinelloidea</taxon>
        <taxon>Coccinellidae</taxon>
        <taxon>Epilachninae</taxon>
        <taxon>Epilachnini</taxon>
        <taxon>Henosepilachna</taxon>
    </lineage>
</organism>
<feature type="domain" description="MOSC" evidence="2">
    <location>
        <begin position="170"/>
        <end position="330"/>
    </location>
</feature>
<dbReference type="InterPro" id="IPR005303">
    <property type="entry name" value="MOCOS_middle"/>
</dbReference>
<keyword evidence="1" id="KW-0472">Membrane</keyword>
<dbReference type="InterPro" id="IPR011037">
    <property type="entry name" value="Pyrv_Knase-like_insert_dom_sf"/>
</dbReference>
<comment type="caution">
    <text evidence="3">The sequence shown here is derived from an EMBL/GenBank/DDBJ whole genome shotgun (WGS) entry which is preliminary data.</text>
</comment>
<dbReference type="EMBL" id="JARQZJ010000095">
    <property type="protein sequence ID" value="KAK9885147.1"/>
    <property type="molecule type" value="Genomic_DNA"/>
</dbReference>
<dbReference type="InterPro" id="IPR005302">
    <property type="entry name" value="MoCF_Sase_C"/>
</dbReference>
<protein>
    <recommendedName>
        <fullName evidence="2">MOSC domain-containing protein</fullName>
    </recommendedName>
</protein>
<keyword evidence="1" id="KW-0812">Transmembrane</keyword>
<evidence type="ECO:0000256" key="1">
    <source>
        <dbReference type="SAM" id="Phobius"/>
    </source>
</evidence>
<dbReference type="Pfam" id="PF03476">
    <property type="entry name" value="MOSC_N"/>
    <property type="match status" value="1"/>
</dbReference>
<dbReference type="Proteomes" id="UP001431783">
    <property type="component" value="Unassembled WGS sequence"/>
</dbReference>
<dbReference type="PANTHER" id="PTHR14237:SF19">
    <property type="entry name" value="MITOCHONDRIAL AMIDOXIME REDUCING COMPONENT 1"/>
    <property type="match status" value="1"/>
</dbReference>
<dbReference type="SUPFAM" id="SSF141673">
    <property type="entry name" value="MOSC N-terminal domain-like"/>
    <property type="match status" value="1"/>
</dbReference>
<evidence type="ECO:0000313" key="3">
    <source>
        <dbReference type="EMBL" id="KAK9885147.1"/>
    </source>
</evidence>
<dbReference type="SUPFAM" id="SSF50800">
    <property type="entry name" value="PK beta-barrel domain-like"/>
    <property type="match status" value="1"/>
</dbReference>
<keyword evidence="1" id="KW-1133">Transmembrane helix</keyword>
<keyword evidence="4" id="KW-1185">Reference proteome</keyword>
<evidence type="ECO:0000259" key="2">
    <source>
        <dbReference type="PROSITE" id="PS51340"/>
    </source>
</evidence>
<gene>
    <name evidence="3" type="ORF">WA026_010658</name>
</gene>
<reference evidence="3 4" key="1">
    <citation type="submission" date="2023-03" db="EMBL/GenBank/DDBJ databases">
        <title>Genome insight into feeding habits of ladybird beetles.</title>
        <authorList>
            <person name="Li H.-S."/>
            <person name="Huang Y.-H."/>
            <person name="Pang H."/>
        </authorList>
    </citation>
    <scope>NUCLEOTIDE SEQUENCE [LARGE SCALE GENOMIC DNA]</scope>
    <source>
        <strain evidence="3">SYSU_2023b</strain>
        <tissue evidence="3">Whole body</tissue>
    </source>
</reference>
<dbReference type="PROSITE" id="PS51257">
    <property type="entry name" value="PROKAR_LIPOPROTEIN"/>
    <property type="match status" value="1"/>
</dbReference>
<dbReference type="PROSITE" id="PS51340">
    <property type="entry name" value="MOSC"/>
    <property type="match status" value="1"/>
</dbReference>
<dbReference type="Pfam" id="PF03473">
    <property type="entry name" value="MOSC"/>
    <property type="match status" value="1"/>
</dbReference>
<dbReference type="PANTHER" id="PTHR14237">
    <property type="entry name" value="MOLYBDOPTERIN COFACTOR SULFURASE MOSC"/>
    <property type="match status" value="1"/>
</dbReference>
<name>A0AAW1UNS0_9CUCU</name>
<sequence length="333" mass="38393">MYDFKNCVIMNRQTSILTLLVTFVSACGAYYFFKKRNSKRPPKKWRKLGYVKSLYIYPLKSGSYLDIQKVECGKFGFSLPAIENMYQLRDRSFMVYSEAHMEGKWIGIYNKMVLIALSSKDQNHVLLEAPEKYALCVEVPTQNNSNVKTIRFQSWSKDDVPIIDCGDEASKWLSQFLLQKDSGLRLGFHDKPFYNGLKMRKGLYENFGPVMLMNYKTMTDLNAKLEEKVTDAYFRPNIVLDGPDLEPFEEDNCVWLKIGNVVARNFFDCVRCIAITVNPKTGLRDKTREPLKELSKYRMSNGPRKGPKMGVYLEVINPGTISVLDEVYVGIED</sequence>
<proteinExistence type="predicted"/>
<feature type="transmembrane region" description="Helical" evidence="1">
    <location>
        <begin position="15"/>
        <end position="33"/>
    </location>
</feature>
<dbReference type="AlphaFoldDB" id="A0AAW1UNS0"/>